<dbReference type="InterPro" id="IPR047640">
    <property type="entry name" value="RpiR-like"/>
</dbReference>
<dbReference type="Proteomes" id="UP001500902">
    <property type="component" value="Unassembled WGS sequence"/>
</dbReference>
<sequence>MEPANPVAAVRAVLPSLTPAAQSIARIILDDPGLVVRSTITEFSAVSGTSEATIVRTARALGFAGYSQMRFALAAAVAVAREPERLVPGDLGPDDPLTDVIAKVARAESDALADTAAQLDPDRLGEVVKAISEARRINVYGVAASGLVAADLSQKLLRIGLSSHPFSDAHLALTSAALLREGDVAVAISCTGETPDVLVPTRTAAEAGASIVAITNNPRSSLADLADHTLVSAGRETAFRPGALASRISQLLIVDCIFVGLAQRRYETADAAIRATRLAIDSYRNR</sequence>
<dbReference type="RefSeq" id="WP_344896926.1">
    <property type="nucleotide sequence ID" value="NZ_BAAAZP010000238.1"/>
</dbReference>
<dbReference type="InterPro" id="IPR046348">
    <property type="entry name" value="SIS_dom_sf"/>
</dbReference>
<dbReference type="EMBL" id="BAAAZP010000238">
    <property type="protein sequence ID" value="GAA3718722.1"/>
    <property type="molecule type" value="Genomic_DNA"/>
</dbReference>
<evidence type="ECO:0000259" key="4">
    <source>
        <dbReference type="PROSITE" id="PS51071"/>
    </source>
</evidence>
<organism evidence="6 7">
    <name type="scientific">Nonomuraea antimicrobica</name>
    <dbReference type="NCBI Taxonomy" id="561173"/>
    <lineage>
        <taxon>Bacteria</taxon>
        <taxon>Bacillati</taxon>
        <taxon>Actinomycetota</taxon>
        <taxon>Actinomycetes</taxon>
        <taxon>Streptosporangiales</taxon>
        <taxon>Streptosporangiaceae</taxon>
        <taxon>Nonomuraea</taxon>
    </lineage>
</organism>
<evidence type="ECO:0000313" key="6">
    <source>
        <dbReference type="EMBL" id="GAA3718722.1"/>
    </source>
</evidence>
<keyword evidence="7" id="KW-1185">Reference proteome</keyword>
<proteinExistence type="predicted"/>
<protein>
    <submittedName>
        <fullName evidence="6">MurR/RpiR family transcriptional regulator</fullName>
    </submittedName>
</protein>
<dbReference type="PROSITE" id="PS51071">
    <property type="entry name" value="HTH_RPIR"/>
    <property type="match status" value="1"/>
</dbReference>
<feature type="domain" description="SIS" evidence="5">
    <location>
        <begin position="127"/>
        <end position="267"/>
    </location>
</feature>
<dbReference type="Pfam" id="PF01418">
    <property type="entry name" value="HTH_6"/>
    <property type="match status" value="1"/>
</dbReference>
<evidence type="ECO:0000259" key="5">
    <source>
        <dbReference type="PROSITE" id="PS51464"/>
    </source>
</evidence>
<dbReference type="PANTHER" id="PTHR30514">
    <property type="entry name" value="GLUCOKINASE"/>
    <property type="match status" value="1"/>
</dbReference>
<keyword evidence="3" id="KW-0804">Transcription</keyword>
<dbReference type="Pfam" id="PF01380">
    <property type="entry name" value="SIS"/>
    <property type="match status" value="1"/>
</dbReference>
<dbReference type="InterPro" id="IPR001347">
    <property type="entry name" value="SIS_dom"/>
</dbReference>
<dbReference type="SUPFAM" id="SSF53697">
    <property type="entry name" value="SIS domain"/>
    <property type="match status" value="1"/>
</dbReference>
<dbReference type="Gene3D" id="1.10.10.10">
    <property type="entry name" value="Winged helix-like DNA-binding domain superfamily/Winged helix DNA-binding domain"/>
    <property type="match status" value="1"/>
</dbReference>
<dbReference type="InterPro" id="IPR009057">
    <property type="entry name" value="Homeodomain-like_sf"/>
</dbReference>
<evidence type="ECO:0000256" key="3">
    <source>
        <dbReference type="ARBA" id="ARBA00023163"/>
    </source>
</evidence>
<name>A0ABP7EG90_9ACTN</name>
<dbReference type="PROSITE" id="PS51464">
    <property type="entry name" value="SIS"/>
    <property type="match status" value="1"/>
</dbReference>
<dbReference type="SUPFAM" id="SSF46689">
    <property type="entry name" value="Homeodomain-like"/>
    <property type="match status" value="1"/>
</dbReference>
<dbReference type="InterPro" id="IPR035472">
    <property type="entry name" value="RpiR-like_SIS"/>
</dbReference>
<dbReference type="InterPro" id="IPR000281">
    <property type="entry name" value="HTH_RpiR"/>
</dbReference>
<dbReference type="PANTHER" id="PTHR30514:SF1">
    <property type="entry name" value="HTH-TYPE TRANSCRIPTIONAL REGULATOR HEXR-RELATED"/>
    <property type="match status" value="1"/>
</dbReference>
<evidence type="ECO:0000313" key="7">
    <source>
        <dbReference type="Proteomes" id="UP001500902"/>
    </source>
</evidence>
<dbReference type="CDD" id="cd05013">
    <property type="entry name" value="SIS_RpiR"/>
    <property type="match status" value="1"/>
</dbReference>
<comment type="caution">
    <text evidence="6">The sequence shown here is derived from an EMBL/GenBank/DDBJ whole genome shotgun (WGS) entry which is preliminary data.</text>
</comment>
<dbReference type="InterPro" id="IPR036388">
    <property type="entry name" value="WH-like_DNA-bd_sf"/>
</dbReference>
<evidence type="ECO:0000256" key="2">
    <source>
        <dbReference type="ARBA" id="ARBA00023125"/>
    </source>
</evidence>
<evidence type="ECO:0000256" key="1">
    <source>
        <dbReference type="ARBA" id="ARBA00023015"/>
    </source>
</evidence>
<feature type="domain" description="HTH rpiR-type" evidence="4">
    <location>
        <begin position="4"/>
        <end position="80"/>
    </location>
</feature>
<reference evidence="7" key="1">
    <citation type="journal article" date="2019" name="Int. J. Syst. Evol. Microbiol.">
        <title>The Global Catalogue of Microorganisms (GCM) 10K type strain sequencing project: providing services to taxonomists for standard genome sequencing and annotation.</title>
        <authorList>
            <consortium name="The Broad Institute Genomics Platform"/>
            <consortium name="The Broad Institute Genome Sequencing Center for Infectious Disease"/>
            <person name="Wu L."/>
            <person name="Ma J."/>
        </authorList>
    </citation>
    <scope>NUCLEOTIDE SEQUENCE [LARGE SCALE GENOMIC DNA]</scope>
    <source>
        <strain evidence="7">JCM 16904</strain>
    </source>
</reference>
<accession>A0ABP7EG90</accession>
<gene>
    <name evidence="6" type="ORF">GCM10022224_100610</name>
</gene>
<dbReference type="Gene3D" id="3.40.50.10490">
    <property type="entry name" value="Glucose-6-phosphate isomerase like protein, domain 1"/>
    <property type="match status" value="1"/>
</dbReference>
<keyword evidence="2" id="KW-0238">DNA-binding</keyword>
<keyword evidence="1" id="KW-0805">Transcription regulation</keyword>